<dbReference type="Proteomes" id="UP000004221">
    <property type="component" value="Unassembled WGS sequence"/>
</dbReference>
<keyword evidence="3" id="KW-1185">Reference proteome</keyword>
<dbReference type="AlphaFoldDB" id="I4EK25"/>
<gene>
    <name evidence="2" type="ORF">NITHO_4370002</name>
</gene>
<evidence type="ECO:0000313" key="3">
    <source>
        <dbReference type="Proteomes" id="UP000004221"/>
    </source>
</evidence>
<evidence type="ECO:0000256" key="1">
    <source>
        <dbReference type="SAM" id="MobiDB-lite"/>
    </source>
</evidence>
<dbReference type="EMBL" id="CAGS01000376">
    <property type="protein sequence ID" value="CCF85037.1"/>
    <property type="molecule type" value="Genomic_DNA"/>
</dbReference>
<sequence length="85" mass="9246">MNVLVILPGLGLVRVVLSLGLLPWHNERQDMAGAIPYSPTAGPSISSPRSCANGMRGFPKNLEPRYRHVTLTPSSEISDTTFLSR</sequence>
<organism evidence="2 3">
    <name type="scientific">Nitrolancea hollandica Lb</name>
    <dbReference type="NCBI Taxonomy" id="1129897"/>
    <lineage>
        <taxon>Bacteria</taxon>
        <taxon>Pseudomonadati</taxon>
        <taxon>Thermomicrobiota</taxon>
        <taxon>Thermomicrobia</taxon>
        <taxon>Sphaerobacterales</taxon>
        <taxon>Sphaerobacterineae</taxon>
        <taxon>Sphaerobacteraceae</taxon>
        <taxon>Nitrolancea</taxon>
    </lineage>
</organism>
<proteinExistence type="predicted"/>
<evidence type="ECO:0000313" key="2">
    <source>
        <dbReference type="EMBL" id="CCF85037.1"/>
    </source>
</evidence>
<reference evidence="2 3" key="1">
    <citation type="journal article" date="2012" name="ISME J.">
        <title>Nitrification expanded: discovery, physiology and genomics of a nitrite-oxidizing bacterium from the phylum Chloroflexi.</title>
        <authorList>
            <person name="Sorokin D.Y."/>
            <person name="Lucker S."/>
            <person name="Vejmelkova D."/>
            <person name="Kostrikina N.A."/>
            <person name="Kleerebezem R."/>
            <person name="Rijpstra W.I."/>
            <person name="Damste J.S."/>
            <person name="Le Paslier D."/>
            <person name="Muyzer G."/>
            <person name="Wagner M."/>
            <person name="van Loosdrecht M.C."/>
            <person name="Daims H."/>
        </authorList>
    </citation>
    <scope>NUCLEOTIDE SEQUENCE [LARGE SCALE GENOMIC DNA]</scope>
    <source>
        <strain evidence="3">none</strain>
    </source>
</reference>
<name>I4EK25_9BACT</name>
<accession>I4EK25</accession>
<protein>
    <submittedName>
        <fullName evidence="2">Uncharacterized protein</fullName>
    </submittedName>
</protein>
<feature type="compositionally biased region" description="Polar residues" evidence="1">
    <location>
        <begin position="41"/>
        <end position="50"/>
    </location>
</feature>
<feature type="region of interest" description="Disordered" evidence="1">
    <location>
        <begin position="33"/>
        <end position="57"/>
    </location>
</feature>
<comment type="caution">
    <text evidence="2">The sequence shown here is derived from an EMBL/GenBank/DDBJ whole genome shotgun (WGS) entry which is preliminary data.</text>
</comment>